<dbReference type="Proteomes" id="UP001208689">
    <property type="component" value="Chromosome"/>
</dbReference>
<name>A0ABY6HRB5_9ARCH</name>
<keyword evidence="2" id="KW-1185">Reference proteome</keyword>
<proteinExistence type="predicted"/>
<dbReference type="EMBL" id="CP104013">
    <property type="protein sequence ID" value="UYP46048.1"/>
    <property type="molecule type" value="Genomic_DNA"/>
</dbReference>
<sequence length="321" mass="37921">MSPDHKIPNEVLEWLLEPSNPSVRYRTMLELLDYSPKDPEIQQTYKEILNWKPVLKIKKAMHPEGYWTVKVEKGNIIGKGTEYRTFNTTHWVLGYLAEYGLTRKEDFVNIASNRYLNLQKDDGDFWQHLSCLYGLNLHTFSKLGFNSDPRIQKTIELVTSSIRHDNGYLCDLNERKKKPKGREIKSCFRGTLKVLFGLSEFSSLWDQLYAKKLIDYFLNRELIFKRNKPTELVVKNAELLVFPFTYREGLLETLYPLLKMGYGNHPKCVRAWELFESKKLPDGRFPLEWNPTNKFLRPGTRGEPNKWVTFYAYLLYKLKET</sequence>
<evidence type="ECO:0000313" key="2">
    <source>
        <dbReference type="Proteomes" id="UP001208689"/>
    </source>
</evidence>
<gene>
    <name evidence="1" type="ORF">NEF87_002333</name>
</gene>
<organism evidence="1 2">
    <name type="scientific">Candidatus Lokiarchaeum ossiferum</name>
    <dbReference type="NCBI Taxonomy" id="2951803"/>
    <lineage>
        <taxon>Archaea</taxon>
        <taxon>Promethearchaeati</taxon>
        <taxon>Promethearchaeota</taxon>
        <taxon>Promethearchaeia</taxon>
        <taxon>Promethearchaeales</taxon>
        <taxon>Promethearchaeaceae</taxon>
        <taxon>Candidatus Lokiarchaeum</taxon>
    </lineage>
</organism>
<protein>
    <recommendedName>
        <fullName evidence="3">Glycosyl hydrolase</fullName>
    </recommendedName>
</protein>
<evidence type="ECO:0000313" key="1">
    <source>
        <dbReference type="EMBL" id="UYP46048.1"/>
    </source>
</evidence>
<accession>A0ABY6HRB5</accession>
<evidence type="ECO:0008006" key="3">
    <source>
        <dbReference type="Google" id="ProtNLM"/>
    </source>
</evidence>
<dbReference type="InterPro" id="IPR008930">
    <property type="entry name" value="Terpenoid_cyclase/PrenylTrfase"/>
</dbReference>
<reference evidence="1" key="1">
    <citation type="submission" date="2022-09" db="EMBL/GenBank/DDBJ databases">
        <title>Actin cytoskeleton and complex cell architecture in an #Asgard archaeon.</title>
        <authorList>
            <person name="Ponce Toledo R.I."/>
            <person name="Schleper C."/>
            <person name="Rodrigues Oliveira T."/>
            <person name="Wollweber F."/>
            <person name="Xu J."/>
            <person name="Rittmann S."/>
            <person name="Klingl A."/>
            <person name="Pilhofer M."/>
        </authorList>
    </citation>
    <scope>NUCLEOTIDE SEQUENCE</scope>
    <source>
        <strain evidence="1">B-35</strain>
    </source>
</reference>
<dbReference type="SUPFAM" id="SSF48239">
    <property type="entry name" value="Terpenoid cyclases/Protein prenyltransferases"/>
    <property type="match status" value="1"/>
</dbReference>